<feature type="compositionally biased region" description="Polar residues" evidence="1">
    <location>
        <begin position="64"/>
        <end position="77"/>
    </location>
</feature>
<dbReference type="EMBL" id="OZ034821">
    <property type="protein sequence ID" value="CAL1405675.1"/>
    <property type="molecule type" value="Genomic_DNA"/>
</dbReference>
<sequence>MQKSQERRILWELEAIDGQIGKTNDIPFPDWIKLVTAVGEQYSSSLKFATTSQVGRSPRAIQFPSCQSAPISGSNSRNHIRQKKKRKVEGCCWTPFPDTSREARR</sequence>
<evidence type="ECO:0000313" key="2">
    <source>
        <dbReference type="EMBL" id="CAL1405675.1"/>
    </source>
</evidence>
<accession>A0AAV2G4U2</accession>
<keyword evidence="3" id="KW-1185">Reference proteome</keyword>
<evidence type="ECO:0000313" key="3">
    <source>
        <dbReference type="Proteomes" id="UP001497516"/>
    </source>
</evidence>
<organism evidence="2 3">
    <name type="scientific">Linum trigynum</name>
    <dbReference type="NCBI Taxonomy" id="586398"/>
    <lineage>
        <taxon>Eukaryota</taxon>
        <taxon>Viridiplantae</taxon>
        <taxon>Streptophyta</taxon>
        <taxon>Embryophyta</taxon>
        <taxon>Tracheophyta</taxon>
        <taxon>Spermatophyta</taxon>
        <taxon>Magnoliopsida</taxon>
        <taxon>eudicotyledons</taxon>
        <taxon>Gunneridae</taxon>
        <taxon>Pentapetalae</taxon>
        <taxon>rosids</taxon>
        <taxon>fabids</taxon>
        <taxon>Malpighiales</taxon>
        <taxon>Linaceae</taxon>
        <taxon>Linum</taxon>
    </lineage>
</organism>
<dbReference type="AlphaFoldDB" id="A0AAV2G4U2"/>
<evidence type="ECO:0000256" key="1">
    <source>
        <dbReference type="SAM" id="MobiDB-lite"/>
    </source>
</evidence>
<name>A0AAV2G4U2_9ROSI</name>
<feature type="region of interest" description="Disordered" evidence="1">
    <location>
        <begin position="64"/>
        <end position="86"/>
    </location>
</feature>
<proteinExistence type="predicted"/>
<protein>
    <submittedName>
        <fullName evidence="2">Uncharacterized protein</fullName>
    </submittedName>
</protein>
<reference evidence="2 3" key="1">
    <citation type="submission" date="2024-04" db="EMBL/GenBank/DDBJ databases">
        <authorList>
            <person name="Fracassetti M."/>
        </authorList>
    </citation>
    <scope>NUCLEOTIDE SEQUENCE [LARGE SCALE GENOMIC DNA]</scope>
</reference>
<gene>
    <name evidence="2" type="ORF">LTRI10_LOCUS45448</name>
</gene>
<dbReference type="Proteomes" id="UP001497516">
    <property type="component" value="Chromosome 8"/>
</dbReference>